<evidence type="ECO:0000313" key="2">
    <source>
        <dbReference type="EnsemblMetazoa" id="MDOA016144-PA"/>
    </source>
</evidence>
<name>A0A1I8NJG7_MUSDO</name>
<proteinExistence type="predicted"/>
<dbReference type="VEuPathDB" id="VectorBase:MDOA016144"/>
<accession>A0A1I8NJG7</accession>
<sequence length="95" mass="10965">RKHEPQKQTESNAADNNNVDSRSNANDVPQNLKRKFRQEWQISFDWLQNKNGTAFCVACSKALVSHLTHLKAHAKTSLYVTNYNSQKKCKNTELF</sequence>
<dbReference type="EnsemblMetazoa" id="MDOA016144-RA">
    <property type="protein sequence ID" value="MDOA016144-PA"/>
    <property type="gene ID" value="MDOA016144"/>
</dbReference>
<feature type="region of interest" description="Disordered" evidence="1">
    <location>
        <begin position="1"/>
        <end position="32"/>
    </location>
</feature>
<protein>
    <submittedName>
        <fullName evidence="2">Uncharacterized protein</fullName>
    </submittedName>
</protein>
<reference evidence="2" key="1">
    <citation type="submission" date="2020-05" db="UniProtKB">
        <authorList>
            <consortium name="EnsemblMetazoa"/>
        </authorList>
    </citation>
    <scope>IDENTIFICATION</scope>
    <source>
        <strain evidence="2">Aabys</strain>
    </source>
</reference>
<organism evidence="2">
    <name type="scientific">Musca domestica</name>
    <name type="common">House fly</name>
    <dbReference type="NCBI Taxonomy" id="7370"/>
    <lineage>
        <taxon>Eukaryota</taxon>
        <taxon>Metazoa</taxon>
        <taxon>Ecdysozoa</taxon>
        <taxon>Arthropoda</taxon>
        <taxon>Hexapoda</taxon>
        <taxon>Insecta</taxon>
        <taxon>Pterygota</taxon>
        <taxon>Neoptera</taxon>
        <taxon>Endopterygota</taxon>
        <taxon>Diptera</taxon>
        <taxon>Brachycera</taxon>
        <taxon>Muscomorpha</taxon>
        <taxon>Muscoidea</taxon>
        <taxon>Muscidae</taxon>
        <taxon>Musca</taxon>
    </lineage>
</organism>
<dbReference type="AlphaFoldDB" id="A0A1I8NJG7"/>
<feature type="compositionally biased region" description="Polar residues" evidence="1">
    <location>
        <begin position="8"/>
        <end position="29"/>
    </location>
</feature>
<evidence type="ECO:0000256" key="1">
    <source>
        <dbReference type="SAM" id="MobiDB-lite"/>
    </source>
</evidence>